<protein>
    <submittedName>
        <fullName evidence="2">Universal stress protein</fullName>
    </submittedName>
</protein>
<dbReference type="Proteomes" id="UP000193928">
    <property type="component" value="Unassembled WGS sequence"/>
</dbReference>
<comment type="caution">
    <text evidence="2">The sequence shown here is derived from an EMBL/GenBank/DDBJ whole genome shotgun (WGS) entry which is preliminary data.</text>
</comment>
<accession>A0A1A6BNN8</accession>
<evidence type="ECO:0000313" key="5">
    <source>
        <dbReference type="Proteomes" id="UP000193928"/>
    </source>
</evidence>
<sequence length="292" mass="31487">MTVVVGYRADKVGLSGLYLAVGIARTLQTSLTVATIVPRGWPAPSLARVDAEYQYWAENLAESSANEARGYLMSLAEDLEVHYCHRAHRSVSRGLAEVVEESGAEILVLGSLPSSGRVHMVVGSTTDSLLHSSAVPVAISSPGYQSRTGRLTRLTCAYAPVPQSVDVVRRCAAYAERMQIPLRVLTFAVRGRTMYPPDVGLDAEDSILETWAAQAREALQSLKIDGVIGNDVVLKVITGHTWLEALHRADWVDGEILTLGTSPGGDIRRVFLGVRSGQIIRHSPLPVLVLPG</sequence>
<dbReference type="InterPro" id="IPR006016">
    <property type="entry name" value="UspA"/>
</dbReference>
<evidence type="ECO:0000313" key="4">
    <source>
        <dbReference type="Proteomes" id="UP000093757"/>
    </source>
</evidence>
<feature type="domain" description="UspA" evidence="1">
    <location>
        <begin position="2"/>
        <end position="139"/>
    </location>
</feature>
<dbReference type="EMBL" id="LQOY01000012">
    <property type="protein sequence ID" value="ORV96535.1"/>
    <property type="molecule type" value="Genomic_DNA"/>
</dbReference>
<keyword evidence="5" id="KW-1185">Reference proteome</keyword>
<proteinExistence type="predicted"/>
<dbReference type="SUPFAM" id="SSF52402">
    <property type="entry name" value="Adenine nucleotide alpha hydrolases-like"/>
    <property type="match status" value="2"/>
</dbReference>
<dbReference type="PANTHER" id="PTHR43010">
    <property type="entry name" value="UNIVERSAL STRESS PROTEIN SLR1230"/>
    <property type="match status" value="1"/>
</dbReference>
<dbReference type="OrthoDB" id="5242641at2"/>
<dbReference type="Pfam" id="PF00582">
    <property type="entry name" value="Usp"/>
    <property type="match status" value="2"/>
</dbReference>
<feature type="domain" description="UspA" evidence="1">
    <location>
        <begin position="155"/>
        <end position="291"/>
    </location>
</feature>
<name>A0A1A6BNN8_MYCGO</name>
<gene>
    <name evidence="2" type="ORF">A9W98_00555</name>
    <name evidence="3" type="ORF">AWC08_12350</name>
</gene>
<reference evidence="2 4" key="2">
    <citation type="submission" date="2016-06" db="EMBL/GenBank/DDBJ databases">
        <authorList>
            <person name="Kjaerup R.B."/>
            <person name="Dalgaard T.S."/>
            <person name="Juul-Madsen H.R."/>
        </authorList>
    </citation>
    <scope>NUCLEOTIDE SEQUENCE [LARGE SCALE GENOMIC DNA]</scope>
    <source>
        <strain evidence="2 4">1245752.6</strain>
    </source>
</reference>
<dbReference type="Gene3D" id="3.40.50.620">
    <property type="entry name" value="HUPs"/>
    <property type="match status" value="2"/>
</dbReference>
<evidence type="ECO:0000259" key="1">
    <source>
        <dbReference type="Pfam" id="PF00582"/>
    </source>
</evidence>
<dbReference type="CDD" id="cd00293">
    <property type="entry name" value="USP-like"/>
    <property type="match status" value="1"/>
</dbReference>
<reference evidence="3 5" key="1">
    <citation type="submission" date="2016-01" db="EMBL/GenBank/DDBJ databases">
        <title>The new phylogeny of the genus Mycobacterium.</title>
        <authorList>
            <person name="Tarcisio F."/>
            <person name="Conor M."/>
            <person name="Antonella G."/>
            <person name="Elisabetta G."/>
            <person name="Giulia F.S."/>
            <person name="Sara T."/>
            <person name="Anna F."/>
            <person name="Clotilde B."/>
            <person name="Roberto B."/>
            <person name="Veronica D.S."/>
            <person name="Fabio R."/>
            <person name="Monica P."/>
            <person name="Olivier J."/>
            <person name="Enrico T."/>
            <person name="Nicola S."/>
        </authorList>
    </citation>
    <scope>NUCLEOTIDE SEQUENCE [LARGE SCALE GENOMIC DNA]</scope>
    <source>
        <strain evidence="3 5">DSM 44160</strain>
    </source>
</reference>
<dbReference type="PANTHER" id="PTHR43010:SF1">
    <property type="entry name" value="USPA DOMAIN-CONTAINING PROTEIN"/>
    <property type="match status" value="1"/>
</dbReference>
<dbReference type="EMBL" id="MAEM01000024">
    <property type="protein sequence ID" value="OBS03911.1"/>
    <property type="molecule type" value="Genomic_DNA"/>
</dbReference>
<dbReference type="AlphaFoldDB" id="A0A1A6BNN8"/>
<organism evidence="2 4">
    <name type="scientific">Mycobacterium gordonae</name>
    <dbReference type="NCBI Taxonomy" id="1778"/>
    <lineage>
        <taxon>Bacteria</taxon>
        <taxon>Bacillati</taxon>
        <taxon>Actinomycetota</taxon>
        <taxon>Actinomycetes</taxon>
        <taxon>Mycobacteriales</taxon>
        <taxon>Mycobacteriaceae</taxon>
        <taxon>Mycobacterium</taxon>
    </lineage>
</organism>
<evidence type="ECO:0000313" key="2">
    <source>
        <dbReference type="EMBL" id="OBS03911.1"/>
    </source>
</evidence>
<dbReference type="InterPro" id="IPR051688">
    <property type="entry name" value="USP_A"/>
</dbReference>
<dbReference type="Proteomes" id="UP000093757">
    <property type="component" value="Unassembled WGS sequence"/>
</dbReference>
<dbReference type="InterPro" id="IPR014729">
    <property type="entry name" value="Rossmann-like_a/b/a_fold"/>
</dbReference>
<dbReference type="RefSeq" id="WP_065131979.1">
    <property type="nucleotide sequence ID" value="NZ_JACKSU010000113.1"/>
</dbReference>
<evidence type="ECO:0000313" key="3">
    <source>
        <dbReference type="EMBL" id="ORV96535.1"/>
    </source>
</evidence>